<feature type="chain" id="PRO_5037977586" evidence="1">
    <location>
        <begin position="22"/>
        <end position="94"/>
    </location>
</feature>
<protein>
    <submittedName>
        <fullName evidence="3">Uncharacterized protein</fullName>
    </submittedName>
</protein>
<keyword evidence="1" id="KW-0732">Signal</keyword>
<dbReference type="AlphaFoldDB" id="A0A915NYD7"/>
<accession>A0A915NYD7</accession>
<proteinExistence type="predicted"/>
<feature type="signal peptide" evidence="1">
    <location>
        <begin position="1"/>
        <end position="21"/>
    </location>
</feature>
<reference evidence="3" key="1">
    <citation type="submission" date="2022-11" db="UniProtKB">
        <authorList>
            <consortium name="WormBaseParasite"/>
        </authorList>
    </citation>
    <scope>IDENTIFICATION</scope>
</reference>
<dbReference type="Proteomes" id="UP000887560">
    <property type="component" value="Unplaced"/>
</dbReference>
<dbReference type="WBParaSite" id="scf7180000421823.g7786">
    <property type="protein sequence ID" value="scf7180000421823.g7786"/>
    <property type="gene ID" value="scf7180000421823.g7786"/>
</dbReference>
<sequence>MIYKIKLINLFIILFFNIANALVPFQFKIESNAAINIIRIVCPPPNDNMMILPLLPNDNATILYRGEPCPENQYQLEVSLPEYNVILLHLLYYY</sequence>
<name>A0A915NYD7_9BILA</name>
<evidence type="ECO:0000313" key="2">
    <source>
        <dbReference type="Proteomes" id="UP000887560"/>
    </source>
</evidence>
<evidence type="ECO:0000313" key="3">
    <source>
        <dbReference type="WBParaSite" id="scf7180000421823.g7786"/>
    </source>
</evidence>
<organism evidence="2 3">
    <name type="scientific">Meloidogyne floridensis</name>
    <dbReference type="NCBI Taxonomy" id="298350"/>
    <lineage>
        <taxon>Eukaryota</taxon>
        <taxon>Metazoa</taxon>
        <taxon>Ecdysozoa</taxon>
        <taxon>Nematoda</taxon>
        <taxon>Chromadorea</taxon>
        <taxon>Rhabditida</taxon>
        <taxon>Tylenchina</taxon>
        <taxon>Tylenchomorpha</taxon>
        <taxon>Tylenchoidea</taxon>
        <taxon>Meloidogynidae</taxon>
        <taxon>Meloidogyninae</taxon>
        <taxon>Meloidogyne</taxon>
    </lineage>
</organism>
<evidence type="ECO:0000256" key="1">
    <source>
        <dbReference type="SAM" id="SignalP"/>
    </source>
</evidence>
<keyword evidence="2" id="KW-1185">Reference proteome</keyword>